<evidence type="ECO:0000313" key="2">
    <source>
        <dbReference type="Proteomes" id="UP000031004"/>
    </source>
</evidence>
<evidence type="ECO:0008006" key="3">
    <source>
        <dbReference type="Google" id="ProtNLM"/>
    </source>
</evidence>
<accession>A0ABR4YS12</accession>
<dbReference type="RefSeq" id="WP_039322049.1">
    <property type="nucleotide sequence ID" value="NZ_LT963315.1"/>
</dbReference>
<protein>
    <recommendedName>
        <fullName evidence="3">Lipoprotein</fullName>
    </recommendedName>
</protein>
<gene>
    <name evidence="1" type="ORF">QQ44_16705</name>
</gene>
<sequence>MGYGFFKVAGETQEITADSVSDFSKVCENGAVTNAAAYGPPYKIAAYYYNFGFAGPTWSSAPVSNWTSGSEEFTEINVVACLDRKDGTEVKTATCEDDEAGAHITVDFYSVDYEITYRQAKTGEVIRRDTVGSSGDRCPIMATYNKKTRKIYADPDMDALEAKLQAFAG</sequence>
<reference evidence="1 2" key="1">
    <citation type="submission" date="2014-11" db="EMBL/GenBank/DDBJ databases">
        <title>Mycobacterium setense Manresensis Genome.</title>
        <authorList>
            <person name="Rech G."/>
            <person name="Sumoy L."/>
        </authorList>
    </citation>
    <scope>NUCLEOTIDE SEQUENCE [LARGE SCALE GENOMIC DNA]</scope>
    <source>
        <strain evidence="1 2">Manresensis</strain>
    </source>
</reference>
<comment type="caution">
    <text evidence="1">The sequence shown here is derived from an EMBL/GenBank/DDBJ whole genome shotgun (WGS) entry which is preliminary data.</text>
</comment>
<evidence type="ECO:0000313" key="1">
    <source>
        <dbReference type="EMBL" id="KHO23825.1"/>
    </source>
</evidence>
<dbReference type="Proteomes" id="UP000031004">
    <property type="component" value="Unassembled WGS sequence"/>
</dbReference>
<keyword evidence="2" id="KW-1185">Reference proteome</keyword>
<name>A0ABR4YS12_9MYCO</name>
<dbReference type="EMBL" id="JTLZ01000008">
    <property type="protein sequence ID" value="KHO23825.1"/>
    <property type="molecule type" value="Genomic_DNA"/>
</dbReference>
<organism evidence="1 2">
    <name type="scientific">Mycolicibacterium setense</name>
    <dbReference type="NCBI Taxonomy" id="431269"/>
    <lineage>
        <taxon>Bacteria</taxon>
        <taxon>Bacillati</taxon>
        <taxon>Actinomycetota</taxon>
        <taxon>Actinomycetes</taxon>
        <taxon>Mycobacteriales</taxon>
        <taxon>Mycobacteriaceae</taxon>
        <taxon>Mycolicibacterium</taxon>
    </lineage>
</organism>
<proteinExistence type="predicted"/>